<dbReference type="EMBL" id="RFDI01002012">
    <property type="protein sequence ID" value="RSR30585.1"/>
    <property type="molecule type" value="Genomic_DNA"/>
</dbReference>
<evidence type="ECO:0000313" key="3">
    <source>
        <dbReference type="Proteomes" id="UP000280073"/>
    </source>
</evidence>
<dbReference type="GO" id="GO:0030001">
    <property type="term" value="P:metal ion transport"/>
    <property type="evidence" value="ECO:0007669"/>
    <property type="project" value="InterPro"/>
</dbReference>
<dbReference type="Proteomes" id="UP000280073">
    <property type="component" value="Unassembled WGS sequence"/>
</dbReference>
<dbReference type="Pfam" id="PF01297">
    <property type="entry name" value="ZnuA"/>
    <property type="match status" value="1"/>
</dbReference>
<proteinExistence type="predicted"/>
<evidence type="ECO:0000256" key="1">
    <source>
        <dbReference type="SAM" id="SignalP"/>
    </source>
</evidence>
<organism evidence="2 3">
    <name type="scientific">Acinetobacter baumannii</name>
    <dbReference type="NCBI Taxonomy" id="470"/>
    <lineage>
        <taxon>Bacteria</taxon>
        <taxon>Pseudomonadati</taxon>
        <taxon>Pseudomonadota</taxon>
        <taxon>Gammaproteobacteria</taxon>
        <taxon>Moraxellales</taxon>
        <taxon>Moraxellaceae</taxon>
        <taxon>Acinetobacter</taxon>
        <taxon>Acinetobacter calcoaceticus/baumannii complex</taxon>
    </lineage>
</organism>
<dbReference type="GO" id="GO:0046872">
    <property type="term" value="F:metal ion binding"/>
    <property type="evidence" value="ECO:0007669"/>
    <property type="project" value="InterPro"/>
</dbReference>
<sequence>MFRVFVFSMFSLMSTLGWSQGLVVSTHPIYLIAKEITKGVEEPQLLLQGQSGHDVQLTPAHRKAINDASLVIWLGKAHEAPLNKLLSNNKK</sequence>
<reference evidence="2 3" key="1">
    <citation type="submission" date="2018-10" db="EMBL/GenBank/DDBJ databases">
        <title>GWAS and RNA-Seq identify cryptic mechanisms of antimicrobial resistance in Acinetobacter baumannii.</title>
        <authorList>
            <person name="Sahl J.W."/>
        </authorList>
    </citation>
    <scope>NUCLEOTIDE SEQUENCE [LARGE SCALE GENOMIC DNA]</scope>
    <source>
        <strain evidence="2 3">TG28175</strain>
    </source>
</reference>
<comment type="caution">
    <text evidence="2">The sequence shown here is derived from an EMBL/GenBank/DDBJ whole genome shotgun (WGS) entry which is preliminary data.</text>
</comment>
<dbReference type="AlphaFoldDB" id="A0A3R9TL10"/>
<accession>A0A3R9TL10</accession>
<evidence type="ECO:0000313" key="2">
    <source>
        <dbReference type="EMBL" id="RSR30585.1"/>
    </source>
</evidence>
<feature type="signal peptide" evidence="1">
    <location>
        <begin position="1"/>
        <end position="19"/>
    </location>
</feature>
<dbReference type="Gene3D" id="3.40.50.1980">
    <property type="entry name" value="Nitrogenase molybdenum iron protein domain"/>
    <property type="match status" value="1"/>
</dbReference>
<dbReference type="SUPFAM" id="SSF53807">
    <property type="entry name" value="Helical backbone' metal receptor"/>
    <property type="match status" value="1"/>
</dbReference>
<protein>
    <submittedName>
        <fullName evidence="2">Zinc ABC transporter substrate-binding protein</fullName>
    </submittedName>
</protein>
<name>A0A3R9TL10_ACIBA</name>
<keyword evidence="1" id="KW-0732">Signal</keyword>
<feature type="chain" id="PRO_5018544333" evidence="1">
    <location>
        <begin position="20"/>
        <end position="91"/>
    </location>
</feature>
<gene>
    <name evidence="2" type="ORF">EA686_25340</name>
</gene>
<dbReference type="InterPro" id="IPR006127">
    <property type="entry name" value="ZnuA-like"/>
</dbReference>
<feature type="non-terminal residue" evidence="2">
    <location>
        <position position="91"/>
    </location>
</feature>